<dbReference type="InterPro" id="IPR013815">
    <property type="entry name" value="ATP_grasp_subdomain_1"/>
</dbReference>
<accession>A0ABP9SRR5</accession>
<dbReference type="InterPro" id="IPR003781">
    <property type="entry name" value="CoA-bd"/>
</dbReference>
<dbReference type="SUPFAM" id="SSF52210">
    <property type="entry name" value="Succinyl-CoA synthetase domains"/>
    <property type="match status" value="2"/>
</dbReference>
<dbReference type="InterPro" id="IPR036291">
    <property type="entry name" value="NAD(P)-bd_dom_sf"/>
</dbReference>
<dbReference type="SUPFAM" id="SSF51735">
    <property type="entry name" value="NAD(P)-binding Rossmann-fold domains"/>
    <property type="match status" value="1"/>
</dbReference>
<dbReference type="EMBL" id="BAABJQ010000040">
    <property type="protein sequence ID" value="GAA5199935.1"/>
    <property type="molecule type" value="Genomic_DNA"/>
</dbReference>
<gene>
    <name evidence="3" type="ORF">GCM10023322_76670</name>
</gene>
<dbReference type="Pfam" id="PF13549">
    <property type="entry name" value="ATP-grasp_5"/>
    <property type="match status" value="1"/>
</dbReference>
<evidence type="ECO:0000259" key="2">
    <source>
        <dbReference type="Pfam" id="PF13607"/>
    </source>
</evidence>
<comment type="caution">
    <text evidence="3">The sequence shown here is derived from an EMBL/GenBank/DDBJ whole genome shotgun (WGS) entry which is preliminary data.</text>
</comment>
<evidence type="ECO:0000313" key="3">
    <source>
        <dbReference type="EMBL" id="GAA5199935.1"/>
    </source>
</evidence>
<sequence>MAVFGANERRHHTRMVVEGARAAGFPMDAVHLINPRYDTVLGLPCHPDADGLDLRDGVAVIVSAADSVVAALVAGAAAGCRAAVVLAEGFAGRGEHGEVLERQLRETARRLDVALLGPNTLGLTAPGFGFSAWTGDGIRQPLRVGPVTLAFQSSGMLNVVLSVVAHWRLGTRLALSVGNEGGVELVEALEFACQDEGTRVVGVYCEAIHDPRRTARALAALAAAGKPVVMLSSGRSDRSRRNALAHAGRLASGGRSWEALCRKVGVILVGDLDEFLETLFVAEYGGGYRDGGVGLVTVSGGDVGLLSDLGAEVGLDLPVPDEKLRGAIAEELGAPDTIGNPLDCGGFTRETILRSTELLCGDAAIGVVAFRCMQPPAPTEAATDLYTRLVEIVRGHGKLPILLSRTIEPLDASWFELAARLEVPLLMSYRPALLAMRNLLAWSAARRRIEAEPPELDALPTAVAAPPEGRLLDPAAAWPVVAGLGLRHVAGEVCAGPDEAVVAAQRMGYPVAVKAVASGLAHKSRAGGVVLDARTGAAVRDACRDITRSMTAAGLSLQGFEVQRMLPAGPQLVLGMSVDAVCGPVVLAGRGGVDVEYGAPPMLLVPPIGPDEAREATLRLVRAGLLAGVPEADEPGYRDALTELLTRFCRRVLDVPAGVTQVDINPLILDGGTATAVDAVVVRTP</sequence>
<evidence type="ECO:0000313" key="4">
    <source>
        <dbReference type="Proteomes" id="UP001501570"/>
    </source>
</evidence>
<dbReference type="Gene3D" id="3.30.1490.20">
    <property type="entry name" value="ATP-grasp fold, A domain"/>
    <property type="match status" value="1"/>
</dbReference>
<evidence type="ECO:0000259" key="1">
    <source>
        <dbReference type="Pfam" id="PF13380"/>
    </source>
</evidence>
<dbReference type="Proteomes" id="UP001501570">
    <property type="component" value="Unassembled WGS sequence"/>
</dbReference>
<dbReference type="GO" id="GO:0016874">
    <property type="term" value="F:ligase activity"/>
    <property type="evidence" value="ECO:0007669"/>
    <property type="project" value="UniProtKB-KW"/>
</dbReference>
<name>A0ABP9SRR5_9ACTN</name>
<dbReference type="PANTHER" id="PTHR42793:SF1">
    <property type="entry name" value="PEPTIDYL-LYSINE N-ACETYLTRANSFERASE PATZ"/>
    <property type="match status" value="1"/>
</dbReference>
<dbReference type="Gene3D" id="3.30.470.20">
    <property type="entry name" value="ATP-grasp fold, B domain"/>
    <property type="match status" value="1"/>
</dbReference>
<dbReference type="InterPro" id="IPR016102">
    <property type="entry name" value="Succinyl-CoA_synth-like"/>
</dbReference>
<dbReference type="Pfam" id="PF13380">
    <property type="entry name" value="CoA_binding_2"/>
    <property type="match status" value="1"/>
</dbReference>
<dbReference type="InterPro" id="IPR032875">
    <property type="entry name" value="Succ_CoA_lig_flav_dom"/>
</dbReference>
<organism evidence="3 4">
    <name type="scientific">Rugosimonospora acidiphila</name>
    <dbReference type="NCBI Taxonomy" id="556531"/>
    <lineage>
        <taxon>Bacteria</taxon>
        <taxon>Bacillati</taxon>
        <taxon>Actinomycetota</taxon>
        <taxon>Actinomycetes</taxon>
        <taxon>Micromonosporales</taxon>
        <taxon>Micromonosporaceae</taxon>
        <taxon>Rugosimonospora</taxon>
    </lineage>
</organism>
<dbReference type="SUPFAM" id="SSF56059">
    <property type="entry name" value="Glutathione synthetase ATP-binding domain-like"/>
    <property type="match status" value="1"/>
</dbReference>
<dbReference type="Gene3D" id="3.40.50.720">
    <property type="entry name" value="NAD(P)-binding Rossmann-like Domain"/>
    <property type="match status" value="1"/>
</dbReference>
<keyword evidence="4" id="KW-1185">Reference proteome</keyword>
<feature type="domain" description="CoA-binding" evidence="1">
    <location>
        <begin position="2"/>
        <end position="123"/>
    </location>
</feature>
<keyword evidence="3" id="KW-0436">Ligase</keyword>
<protein>
    <submittedName>
        <fullName evidence="3">Acetate--CoA ligase family protein</fullName>
    </submittedName>
</protein>
<proteinExistence type="predicted"/>
<reference evidence="4" key="1">
    <citation type="journal article" date="2019" name="Int. J. Syst. Evol. Microbiol.">
        <title>The Global Catalogue of Microorganisms (GCM) 10K type strain sequencing project: providing services to taxonomists for standard genome sequencing and annotation.</title>
        <authorList>
            <consortium name="The Broad Institute Genomics Platform"/>
            <consortium name="The Broad Institute Genome Sequencing Center for Infectious Disease"/>
            <person name="Wu L."/>
            <person name="Ma J."/>
        </authorList>
    </citation>
    <scope>NUCLEOTIDE SEQUENCE [LARGE SCALE GENOMIC DNA]</scope>
    <source>
        <strain evidence="4">JCM 18304</strain>
    </source>
</reference>
<dbReference type="Gene3D" id="3.40.50.261">
    <property type="entry name" value="Succinyl-CoA synthetase domains"/>
    <property type="match status" value="2"/>
</dbReference>
<dbReference type="PANTHER" id="PTHR42793">
    <property type="entry name" value="COA BINDING DOMAIN CONTAINING PROTEIN"/>
    <property type="match status" value="1"/>
</dbReference>
<feature type="domain" description="Succinyl-CoA synthetase-like flavodoxin" evidence="2">
    <location>
        <begin position="145"/>
        <end position="279"/>
    </location>
</feature>
<dbReference type="Pfam" id="PF13607">
    <property type="entry name" value="Succ_CoA_lig"/>
    <property type="match status" value="1"/>
</dbReference>